<dbReference type="EMBL" id="JAZAQF010000079">
    <property type="protein sequence ID" value="MFG3818722.1"/>
    <property type="molecule type" value="Genomic_DNA"/>
</dbReference>
<gene>
    <name evidence="1" type="ORF">VPK24_13825</name>
</gene>
<comment type="caution">
    <text evidence="1">The sequence shown here is derived from an EMBL/GenBank/DDBJ whole genome shotgun (WGS) entry which is preliminary data.</text>
</comment>
<name>A0ABW7CC51_9CYAN</name>
<accession>A0ABW7CC51</accession>
<evidence type="ECO:0000313" key="1">
    <source>
        <dbReference type="EMBL" id="MFG3818722.1"/>
    </source>
</evidence>
<evidence type="ECO:0000313" key="2">
    <source>
        <dbReference type="Proteomes" id="UP001604335"/>
    </source>
</evidence>
<keyword evidence="2" id="KW-1185">Reference proteome</keyword>
<proteinExistence type="predicted"/>
<reference evidence="2" key="1">
    <citation type="journal article" date="2024" name="Algal Res.">
        <title>Biochemical, toxicological and genomic investigation of a high-biomass producing Limnothrix strain isolated from Italian shallow drinking water reservoir.</title>
        <authorList>
            <person name="Simonazzi M."/>
            <person name="Shishido T.K."/>
            <person name="Delbaje E."/>
            <person name="Wahlsten M."/>
            <person name="Fewer D.P."/>
            <person name="Sivonen K."/>
            <person name="Pezzolesi L."/>
            <person name="Pistocchi R."/>
        </authorList>
    </citation>
    <scope>NUCLEOTIDE SEQUENCE [LARGE SCALE GENOMIC DNA]</scope>
    <source>
        <strain evidence="2">LRLZ20PSL1</strain>
    </source>
</reference>
<dbReference type="Proteomes" id="UP001604335">
    <property type="component" value="Unassembled WGS sequence"/>
</dbReference>
<organism evidence="1 2">
    <name type="scientific">Limnothrix redekei LRLZ20PSL1</name>
    <dbReference type="NCBI Taxonomy" id="3112953"/>
    <lineage>
        <taxon>Bacteria</taxon>
        <taxon>Bacillati</taxon>
        <taxon>Cyanobacteriota</taxon>
        <taxon>Cyanophyceae</taxon>
        <taxon>Pseudanabaenales</taxon>
        <taxon>Pseudanabaenaceae</taxon>
        <taxon>Limnothrix</taxon>
    </lineage>
</organism>
<protein>
    <submittedName>
        <fullName evidence="1">Uncharacterized protein</fullName>
    </submittedName>
</protein>
<sequence>MADGFELPMKSGGSTMLEAARQLGSPGWCFGQGNISLNLPEAGAVFLHL</sequence>